<evidence type="ECO:0000313" key="2">
    <source>
        <dbReference type="EMBL" id="KAF7490128.1"/>
    </source>
</evidence>
<gene>
    <name evidence="2" type="ORF">SSS_4124</name>
</gene>
<keyword evidence="1" id="KW-0812">Transmembrane</keyword>
<keyword evidence="1" id="KW-1133">Transmembrane helix</keyword>
<dbReference type="Proteomes" id="UP000070412">
    <property type="component" value="Unassembled WGS sequence"/>
</dbReference>
<organism evidence="2">
    <name type="scientific">Sarcoptes scabiei</name>
    <name type="common">Itch mite</name>
    <name type="synonym">Acarus scabiei</name>
    <dbReference type="NCBI Taxonomy" id="52283"/>
    <lineage>
        <taxon>Eukaryota</taxon>
        <taxon>Metazoa</taxon>
        <taxon>Ecdysozoa</taxon>
        <taxon>Arthropoda</taxon>
        <taxon>Chelicerata</taxon>
        <taxon>Arachnida</taxon>
        <taxon>Acari</taxon>
        <taxon>Acariformes</taxon>
        <taxon>Sarcoptiformes</taxon>
        <taxon>Astigmata</taxon>
        <taxon>Psoroptidia</taxon>
        <taxon>Sarcoptoidea</taxon>
        <taxon>Sarcoptidae</taxon>
        <taxon>Sarcoptinae</taxon>
        <taxon>Sarcoptes</taxon>
    </lineage>
</organism>
<feature type="transmembrane region" description="Helical" evidence="1">
    <location>
        <begin position="154"/>
        <end position="176"/>
    </location>
</feature>
<evidence type="ECO:0000313" key="3">
    <source>
        <dbReference type="EnsemblMetazoa" id="KAF7490128.1"/>
    </source>
</evidence>
<sequence length="393" mass="44585">MLLISPKKPSLSSASSLPSLSTRPVRSVFCKNMAPFFSSPSPSSSSSSSSSVSSLPQSMLFASSASIIRSSNEKINELVLANKNSDTIQRRPYQEKKFLDRIPFINRIESNGDVGKFCIMFGPDSSSPSPSSSSSSSSSTTNQNRLVGHVRKNWLRFLISFTVVIIQFLWFASYYIGFNTQTHYESSDSISTINQRLEPDRIVCTPSSQQLSPKGSDFSDADHRKQTIYSLSSPIPSSSSSLASLSSPAFDIFSTPSFSANIYDSIRINMSCFSDETIITKALFRSTNDDCDRIFANNRWLRNDRDRIEQIDWYDSMVLGHHRNPTHQEWPTFLWRLVLGIKLALMMLGLEMLRFFDTIWDLLFRKPKNSDDDDRNRKSFIDLSYIERNRGYK</sequence>
<keyword evidence="1" id="KW-0472">Membrane</keyword>
<accession>A0A834R5C2</accession>
<dbReference type="AlphaFoldDB" id="A0A834R5C2"/>
<evidence type="ECO:0000313" key="4">
    <source>
        <dbReference type="Proteomes" id="UP000070412"/>
    </source>
</evidence>
<keyword evidence="4" id="KW-1185">Reference proteome</keyword>
<proteinExistence type="predicted"/>
<reference evidence="2" key="2">
    <citation type="submission" date="2020-01" db="EMBL/GenBank/DDBJ databases">
        <authorList>
            <person name="Korhonen P.K.K."/>
            <person name="Guangxu M.G."/>
            <person name="Wang T.W."/>
            <person name="Stroehlein A.J.S."/>
            <person name="Young N.D."/>
            <person name="Ang C.-S.A."/>
            <person name="Fernando D.W.F."/>
            <person name="Lu H.L."/>
            <person name="Taylor S.T."/>
            <person name="Ehtesham M.E.M."/>
            <person name="Najaraj S.H.N."/>
            <person name="Harsha G.H.G."/>
            <person name="Madugundu A.M."/>
            <person name="Renuse S.R."/>
            <person name="Holt D.H."/>
            <person name="Pandey A.P."/>
            <person name="Papenfuss A.P."/>
            <person name="Gasser R.B.G."/>
            <person name="Fischer K.F."/>
        </authorList>
    </citation>
    <scope>NUCLEOTIDE SEQUENCE</scope>
    <source>
        <strain evidence="2">SSS_KF_BRIS2020</strain>
    </source>
</reference>
<reference evidence="3" key="3">
    <citation type="submission" date="2022-06" db="UniProtKB">
        <authorList>
            <consortium name="EnsemblMetazoa"/>
        </authorList>
    </citation>
    <scope>IDENTIFICATION</scope>
</reference>
<reference evidence="4" key="1">
    <citation type="journal article" date="2020" name="PLoS Negl. Trop. Dis.">
        <title>High-quality nuclear genome for Sarcoptes scabiei-A critical resource for a neglected parasite.</title>
        <authorList>
            <person name="Korhonen P.K."/>
            <person name="Gasser R.B."/>
            <person name="Ma G."/>
            <person name="Wang T."/>
            <person name="Stroehlein A.J."/>
            <person name="Young N.D."/>
            <person name="Ang C.S."/>
            <person name="Fernando D.D."/>
            <person name="Lu H.C."/>
            <person name="Taylor S."/>
            <person name="Reynolds S.L."/>
            <person name="Mofiz E."/>
            <person name="Najaraj S.H."/>
            <person name="Gowda H."/>
            <person name="Madugundu A."/>
            <person name="Renuse S."/>
            <person name="Holt D."/>
            <person name="Pandey A."/>
            <person name="Papenfuss A.T."/>
            <person name="Fischer K."/>
        </authorList>
    </citation>
    <scope>NUCLEOTIDE SEQUENCE [LARGE SCALE GENOMIC DNA]</scope>
</reference>
<dbReference type="EMBL" id="WVUK01000062">
    <property type="protein sequence ID" value="KAF7490128.1"/>
    <property type="molecule type" value="Genomic_DNA"/>
</dbReference>
<feature type="transmembrane region" description="Helical" evidence="1">
    <location>
        <begin position="333"/>
        <end position="356"/>
    </location>
</feature>
<name>A0A834R5C2_SARSC</name>
<dbReference type="EnsemblMetazoa" id="SSS_4124s_mrna">
    <property type="protein sequence ID" value="KAF7490128.1"/>
    <property type="gene ID" value="SSS_4124"/>
</dbReference>
<protein>
    <submittedName>
        <fullName evidence="2 3">Uncharacterized protein</fullName>
    </submittedName>
</protein>
<evidence type="ECO:0000256" key="1">
    <source>
        <dbReference type="SAM" id="Phobius"/>
    </source>
</evidence>